<dbReference type="AlphaFoldDB" id="A0A2N3LJZ7"/>
<gene>
    <name evidence="1" type="ORF">CWO92_10950</name>
</gene>
<accession>A0A2N3LJZ7</accession>
<dbReference type="RefSeq" id="WP_101354250.1">
    <property type="nucleotide sequence ID" value="NZ_PIQO01000007.1"/>
</dbReference>
<reference evidence="1 2" key="1">
    <citation type="submission" date="2017-11" db="EMBL/GenBank/DDBJ databases">
        <title>Bacillus camelliae sp. nov., isolated from pu'er tea.</title>
        <authorList>
            <person name="Niu L."/>
        </authorList>
    </citation>
    <scope>NUCLEOTIDE SEQUENCE [LARGE SCALE GENOMIC DNA]</scope>
    <source>
        <strain evidence="1 2">7578-1</strain>
    </source>
</reference>
<sequence length="67" mass="7676">MSGQAVFEKMVAYHMATGKVLQGKQFVREIVGKYEIDHVIGGLLTFNKYLDEQRLEKQEGMAHAKNY</sequence>
<evidence type="ECO:0000313" key="2">
    <source>
        <dbReference type="Proteomes" id="UP000233440"/>
    </source>
</evidence>
<dbReference type="Proteomes" id="UP000233440">
    <property type="component" value="Unassembled WGS sequence"/>
</dbReference>
<keyword evidence="2" id="KW-1185">Reference proteome</keyword>
<comment type="caution">
    <text evidence="1">The sequence shown here is derived from an EMBL/GenBank/DDBJ whole genome shotgun (WGS) entry which is preliminary data.</text>
</comment>
<organism evidence="1 2">
    <name type="scientific">Heyndrickxia camelliae</name>
    <dbReference type="NCBI Taxonomy" id="1707093"/>
    <lineage>
        <taxon>Bacteria</taxon>
        <taxon>Bacillati</taxon>
        <taxon>Bacillota</taxon>
        <taxon>Bacilli</taxon>
        <taxon>Bacillales</taxon>
        <taxon>Bacillaceae</taxon>
        <taxon>Heyndrickxia</taxon>
    </lineage>
</organism>
<evidence type="ECO:0000313" key="1">
    <source>
        <dbReference type="EMBL" id="PKR84884.1"/>
    </source>
</evidence>
<dbReference type="EMBL" id="PIQO01000007">
    <property type="protein sequence ID" value="PKR84884.1"/>
    <property type="molecule type" value="Genomic_DNA"/>
</dbReference>
<protein>
    <submittedName>
        <fullName evidence="1">Uncharacterized protein</fullName>
    </submittedName>
</protein>
<dbReference type="OrthoDB" id="9969591at2"/>
<name>A0A2N3LJZ7_9BACI</name>
<proteinExistence type="predicted"/>